<dbReference type="GeneID" id="17295006"/>
<dbReference type="EnsemblProtists" id="EKX38287">
    <property type="protein sequence ID" value="EKX38287"/>
    <property type="gene ID" value="GUITHDRAFT_165263"/>
</dbReference>
<sequence>MSEIFHDSFRRNASAPTFHHGVDICTECKAEIHASEGQQVVFGNDLKFCSEGCRCVYFSGEHSNANGVIEDDEDMALIGKGGFENPCLHCDAYCPHFASMSVGLVKNKWGFNRVFQTVHCLQHKGGDRCLCPLKCREFDEELEPLKRSVSMLPVMRLAKEEDM</sequence>
<dbReference type="PaxDb" id="55529-EKX38287"/>
<evidence type="ECO:0000313" key="3">
    <source>
        <dbReference type="Proteomes" id="UP000011087"/>
    </source>
</evidence>
<gene>
    <name evidence="1" type="ORF">GUITHDRAFT_165263</name>
</gene>
<reference evidence="1 3" key="1">
    <citation type="journal article" date="2012" name="Nature">
        <title>Algal genomes reveal evolutionary mosaicism and the fate of nucleomorphs.</title>
        <authorList>
            <consortium name="DOE Joint Genome Institute"/>
            <person name="Curtis B.A."/>
            <person name="Tanifuji G."/>
            <person name="Burki F."/>
            <person name="Gruber A."/>
            <person name="Irimia M."/>
            <person name="Maruyama S."/>
            <person name="Arias M.C."/>
            <person name="Ball S.G."/>
            <person name="Gile G.H."/>
            <person name="Hirakawa Y."/>
            <person name="Hopkins J.F."/>
            <person name="Kuo A."/>
            <person name="Rensing S.A."/>
            <person name="Schmutz J."/>
            <person name="Symeonidi A."/>
            <person name="Elias M."/>
            <person name="Eveleigh R.J."/>
            <person name="Herman E.K."/>
            <person name="Klute M.J."/>
            <person name="Nakayama T."/>
            <person name="Obornik M."/>
            <person name="Reyes-Prieto A."/>
            <person name="Armbrust E.V."/>
            <person name="Aves S.J."/>
            <person name="Beiko R.G."/>
            <person name="Coutinho P."/>
            <person name="Dacks J.B."/>
            <person name="Durnford D.G."/>
            <person name="Fast N.M."/>
            <person name="Green B.R."/>
            <person name="Grisdale C.J."/>
            <person name="Hempel F."/>
            <person name="Henrissat B."/>
            <person name="Hoppner M.P."/>
            <person name="Ishida K."/>
            <person name="Kim E."/>
            <person name="Koreny L."/>
            <person name="Kroth P.G."/>
            <person name="Liu Y."/>
            <person name="Malik S.B."/>
            <person name="Maier U.G."/>
            <person name="McRose D."/>
            <person name="Mock T."/>
            <person name="Neilson J.A."/>
            <person name="Onodera N.T."/>
            <person name="Poole A.M."/>
            <person name="Pritham E.J."/>
            <person name="Richards T.A."/>
            <person name="Rocap G."/>
            <person name="Roy S.W."/>
            <person name="Sarai C."/>
            <person name="Schaack S."/>
            <person name="Shirato S."/>
            <person name="Slamovits C.H."/>
            <person name="Spencer D.F."/>
            <person name="Suzuki S."/>
            <person name="Worden A.Z."/>
            <person name="Zauner S."/>
            <person name="Barry K."/>
            <person name="Bell C."/>
            <person name="Bharti A.K."/>
            <person name="Crow J.A."/>
            <person name="Grimwood J."/>
            <person name="Kramer R."/>
            <person name="Lindquist E."/>
            <person name="Lucas S."/>
            <person name="Salamov A."/>
            <person name="McFadden G.I."/>
            <person name="Lane C.E."/>
            <person name="Keeling P.J."/>
            <person name="Gray M.W."/>
            <person name="Grigoriev I.V."/>
            <person name="Archibald J.M."/>
        </authorList>
    </citation>
    <scope>NUCLEOTIDE SEQUENCE</scope>
    <source>
        <strain evidence="1 3">CCMP2712</strain>
    </source>
</reference>
<protein>
    <submittedName>
        <fullName evidence="1 2">Uncharacterized protein</fullName>
    </submittedName>
</protein>
<name>L1IQF8_GUITC</name>
<dbReference type="RefSeq" id="XP_005825267.1">
    <property type="nucleotide sequence ID" value="XM_005825210.1"/>
</dbReference>
<proteinExistence type="predicted"/>
<organism evidence="1">
    <name type="scientific">Guillardia theta (strain CCMP2712)</name>
    <name type="common">Cryptophyte</name>
    <dbReference type="NCBI Taxonomy" id="905079"/>
    <lineage>
        <taxon>Eukaryota</taxon>
        <taxon>Cryptophyceae</taxon>
        <taxon>Pyrenomonadales</taxon>
        <taxon>Geminigeraceae</taxon>
        <taxon>Guillardia</taxon>
    </lineage>
</organism>
<dbReference type="HOGENOM" id="CLU_1630194_0_0_1"/>
<accession>L1IQF8</accession>
<reference evidence="3" key="2">
    <citation type="submission" date="2012-11" db="EMBL/GenBank/DDBJ databases">
        <authorList>
            <person name="Kuo A."/>
            <person name="Curtis B.A."/>
            <person name="Tanifuji G."/>
            <person name="Burki F."/>
            <person name="Gruber A."/>
            <person name="Irimia M."/>
            <person name="Maruyama S."/>
            <person name="Arias M.C."/>
            <person name="Ball S.G."/>
            <person name="Gile G.H."/>
            <person name="Hirakawa Y."/>
            <person name="Hopkins J.F."/>
            <person name="Rensing S.A."/>
            <person name="Schmutz J."/>
            <person name="Symeonidi A."/>
            <person name="Elias M."/>
            <person name="Eveleigh R.J."/>
            <person name="Herman E.K."/>
            <person name="Klute M.J."/>
            <person name="Nakayama T."/>
            <person name="Obornik M."/>
            <person name="Reyes-Prieto A."/>
            <person name="Armbrust E.V."/>
            <person name="Aves S.J."/>
            <person name="Beiko R.G."/>
            <person name="Coutinho P."/>
            <person name="Dacks J.B."/>
            <person name="Durnford D.G."/>
            <person name="Fast N.M."/>
            <person name="Green B.R."/>
            <person name="Grisdale C."/>
            <person name="Hempe F."/>
            <person name="Henrissat B."/>
            <person name="Hoppner M.P."/>
            <person name="Ishida K.-I."/>
            <person name="Kim E."/>
            <person name="Koreny L."/>
            <person name="Kroth P.G."/>
            <person name="Liu Y."/>
            <person name="Malik S.-B."/>
            <person name="Maier U.G."/>
            <person name="McRose D."/>
            <person name="Mock T."/>
            <person name="Neilson J.A."/>
            <person name="Onodera N.T."/>
            <person name="Poole A.M."/>
            <person name="Pritham E.J."/>
            <person name="Richards T.A."/>
            <person name="Rocap G."/>
            <person name="Roy S.W."/>
            <person name="Sarai C."/>
            <person name="Schaack S."/>
            <person name="Shirato S."/>
            <person name="Slamovits C.H."/>
            <person name="Spencer D.F."/>
            <person name="Suzuki S."/>
            <person name="Worden A.Z."/>
            <person name="Zauner S."/>
            <person name="Barry K."/>
            <person name="Bell C."/>
            <person name="Bharti A.K."/>
            <person name="Crow J.A."/>
            <person name="Grimwood J."/>
            <person name="Kramer R."/>
            <person name="Lindquist E."/>
            <person name="Lucas S."/>
            <person name="Salamov A."/>
            <person name="McFadden G.I."/>
            <person name="Lane C.E."/>
            <person name="Keeling P.J."/>
            <person name="Gray M.W."/>
            <person name="Grigoriev I.V."/>
            <person name="Archibald J.M."/>
        </authorList>
    </citation>
    <scope>NUCLEOTIDE SEQUENCE</scope>
    <source>
        <strain evidence="3">CCMP2712</strain>
    </source>
</reference>
<reference evidence="2" key="3">
    <citation type="submission" date="2015-06" db="UniProtKB">
        <authorList>
            <consortium name="EnsemblProtists"/>
        </authorList>
    </citation>
    <scope>IDENTIFICATION</scope>
</reference>
<dbReference type="EMBL" id="JH993050">
    <property type="protein sequence ID" value="EKX38287.1"/>
    <property type="molecule type" value="Genomic_DNA"/>
</dbReference>
<dbReference type="KEGG" id="gtt:GUITHDRAFT_165263"/>
<dbReference type="AlphaFoldDB" id="L1IQF8"/>
<dbReference type="Proteomes" id="UP000011087">
    <property type="component" value="Unassembled WGS sequence"/>
</dbReference>
<evidence type="ECO:0000313" key="2">
    <source>
        <dbReference type="EnsemblProtists" id="EKX38287"/>
    </source>
</evidence>
<keyword evidence="3" id="KW-1185">Reference proteome</keyword>
<evidence type="ECO:0000313" key="1">
    <source>
        <dbReference type="EMBL" id="EKX38287.1"/>
    </source>
</evidence>